<feature type="transmembrane region" description="Helical" evidence="1">
    <location>
        <begin position="258"/>
        <end position="285"/>
    </location>
</feature>
<feature type="transmembrane region" description="Helical" evidence="1">
    <location>
        <begin position="12"/>
        <end position="45"/>
    </location>
</feature>
<dbReference type="eggNOG" id="COG4241">
    <property type="taxonomic scope" value="Bacteria"/>
</dbReference>
<dbReference type="KEGG" id="hhl:Halha_2605"/>
<dbReference type="HOGENOM" id="CLU_068641_2_0_9"/>
<feature type="transmembrane region" description="Helical" evidence="1">
    <location>
        <begin position="166"/>
        <end position="184"/>
    </location>
</feature>
<sequence length="296" mass="32866">MKTKALVEGALLAGLTVIMTILGFFLPLGSFILLITPLPLIVLAARWSSKLSIMASLVNAILLMILINPSLLLLSIFYTGLIGVSMGAAFEEEFSAKLILAVGSIAVIVSFIVSLFVGTYIFNIDILKQLEAGFDLGIGVYQQLGISGETVKELGAQIVTLIKETYPALFLSSGVLVAIVNYYFSAKVLNRFSEYSYPPLLSLEKMRLSKYIAFLYILSIIFNQQIVWKNIYIIANFLVLLEGVAVIYYYILEGRINKLIIILAIIFFPITMQMLLFVGLADILFDFRRLSKENLT</sequence>
<accession>L0KEI5</accession>
<organism evidence="2 3">
    <name type="scientific">Halobacteroides halobius (strain ATCC 35273 / DSM 5150 / MD-1)</name>
    <dbReference type="NCBI Taxonomy" id="748449"/>
    <lineage>
        <taxon>Bacteria</taxon>
        <taxon>Bacillati</taxon>
        <taxon>Bacillota</taxon>
        <taxon>Clostridia</taxon>
        <taxon>Halanaerobiales</taxon>
        <taxon>Halobacteroidaceae</taxon>
        <taxon>Halobacteroides</taxon>
    </lineage>
</organism>
<dbReference type="EMBL" id="CP003359">
    <property type="protein sequence ID" value="AGB42478.1"/>
    <property type="molecule type" value="Genomic_DNA"/>
</dbReference>
<feature type="transmembrane region" description="Helical" evidence="1">
    <location>
        <begin position="231"/>
        <end position="252"/>
    </location>
</feature>
<name>L0KEI5_HALHC</name>
<dbReference type="OrthoDB" id="1938242at2"/>
<feature type="transmembrane region" description="Helical" evidence="1">
    <location>
        <begin position="208"/>
        <end position="224"/>
    </location>
</feature>
<evidence type="ECO:0000256" key="1">
    <source>
        <dbReference type="SAM" id="Phobius"/>
    </source>
</evidence>
<gene>
    <name evidence="2" type="ordered locus">Halha_2605</name>
</gene>
<feature type="transmembrane region" description="Helical" evidence="1">
    <location>
        <begin position="57"/>
        <end position="78"/>
    </location>
</feature>
<dbReference type="Pfam" id="PF09991">
    <property type="entry name" value="DUF2232"/>
    <property type="match status" value="1"/>
</dbReference>
<proteinExistence type="predicted"/>
<feature type="transmembrane region" description="Helical" evidence="1">
    <location>
        <begin position="98"/>
        <end position="122"/>
    </location>
</feature>
<dbReference type="PANTHER" id="PTHR41324:SF1">
    <property type="entry name" value="DUF2232 DOMAIN-CONTAINING PROTEIN"/>
    <property type="match status" value="1"/>
</dbReference>
<dbReference type="Proteomes" id="UP000010880">
    <property type="component" value="Chromosome"/>
</dbReference>
<dbReference type="AlphaFoldDB" id="L0KEI5"/>
<keyword evidence="3" id="KW-1185">Reference proteome</keyword>
<dbReference type="InterPro" id="IPR018710">
    <property type="entry name" value="DUF2232"/>
</dbReference>
<evidence type="ECO:0000313" key="2">
    <source>
        <dbReference type="EMBL" id="AGB42478.1"/>
    </source>
</evidence>
<keyword evidence="1" id="KW-1133">Transmembrane helix</keyword>
<evidence type="ECO:0000313" key="3">
    <source>
        <dbReference type="Proteomes" id="UP000010880"/>
    </source>
</evidence>
<dbReference type="STRING" id="748449.Halha_2605"/>
<dbReference type="RefSeq" id="WP_015328189.1">
    <property type="nucleotide sequence ID" value="NC_019978.1"/>
</dbReference>
<protein>
    <submittedName>
        <fullName evidence="2">Putative membrane protein</fullName>
    </submittedName>
</protein>
<keyword evidence="1" id="KW-0812">Transmembrane</keyword>
<dbReference type="PANTHER" id="PTHR41324">
    <property type="entry name" value="MEMBRANE PROTEIN-RELATED"/>
    <property type="match status" value="1"/>
</dbReference>
<reference evidence="3" key="1">
    <citation type="submission" date="2012-02" db="EMBL/GenBank/DDBJ databases">
        <title>The complete genome of Halobacteroides halobius DSM 5150.</title>
        <authorList>
            <person name="Lucas S."/>
            <person name="Copeland A."/>
            <person name="Lapidus A."/>
            <person name="Glavina del Rio T."/>
            <person name="Dalin E."/>
            <person name="Tice H."/>
            <person name="Bruce D."/>
            <person name="Goodwin L."/>
            <person name="Pitluck S."/>
            <person name="Peters L."/>
            <person name="Mikhailova N."/>
            <person name="Gu W."/>
            <person name="Kyrpides N."/>
            <person name="Mavromatis K."/>
            <person name="Ivanova N."/>
            <person name="Brettin T."/>
            <person name="Detter J.C."/>
            <person name="Han C."/>
            <person name="Larimer F."/>
            <person name="Land M."/>
            <person name="Hauser L."/>
            <person name="Markowitz V."/>
            <person name="Cheng J.-F."/>
            <person name="Hugenholtz P."/>
            <person name="Woyke T."/>
            <person name="Wu D."/>
            <person name="Tindall B."/>
            <person name="Pomrenke H."/>
            <person name="Brambilla E."/>
            <person name="Klenk H.-P."/>
            <person name="Eisen J.A."/>
        </authorList>
    </citation>
    <scope>NUCLEOTIDE SEQUENCE [LARGE SCALE GENOMIC DNA]</scope>
    <source>
        <strain evidence="3">ATCC 35273 / DSM 5150 / MD-1</strain>
    </source>
</reference>
<keyword evidence="1" id="KW-0472">Membrane</keyword>